<organism evidence="2 3">
    <name type="scientific">Parachlamydia acanthamoebae (strain UV7)</name>
    <dbReference type="NCBI Taxonomy" id="765952"/>
    <lineage>
        <taxon>Bacteria</taxon>
        <taxon>Pseudomonadati</taxon>
        <taxon>Chlamydiota</taxon>
        <taxon>Chlamydiia</taxon>
        <taxon>Parachlamydiales</taxon>
        <taxon>Parachlamydiaceae</taxon>
        <taxon>Parachlamydia</taxon>
    </lineage>
</organism>
<evidence type="ECO:0000313" key="3">
    <source>
        <dbReference type="Proteomes" id="UP000000495"/>
    </source>
</evidence>
<dbReference type="HOGENOM" id="CLU_119491_2_0_0"/>
<dbReference type="InterPro" id="IPR046740">
    <property type="entry name" value="DUF6790"/>
</dbReference>
<keyword evidence="3" id="KW-1185">Reference proteome</keyword>
<keyword evidence="1" id="KW-0472">Membrane</keyword>
<dbReference type="STRING" id="765952.PUV_14280"/>
<evidence type="ECO:0000256" key="1">
    <source>
        <dbReference type="SAM" id="Phobius"/>
    </source>
</evidence>
<protein>
    <submittedName>
        <fullName evidence="2">Uncharacterized protein</fullName>
    </submittedName>
</protein>
<feature type="transmembrane region" description="Helical" evidence="1">
    <location>
        <begin position="38"/>
        <end position="58"/>
    </location>
</feature>
<keyword evidence="1" id="KW-0812">Transmembrane</keyword>
<feature type="transmembrane region" description="Helical" evidence="1">
    <location>
        <begin position="79"/>
        <end position="112"/>
    </location>
</feature>
<dbReference type="AlphaFoldDB" id="F8KZN2"/>
<reference evidence="2 3" key="2">
    <citation type="journal article" date="2011" name="Mol. Biol. Evol.">
        <title>Unity in variety--the pan-genome of the Chlamydiae.</title>
        <authorList>
            <person name="Collingro A."/>
            <person name="Tischler P."/>
            <person name="Weinmaier T."/>
            <person name="Penz T."/>
            <person name="Heinz E."/>
            <person name="Brunham R.C."/>
            <person name="Read T.D."/>
            <person name="Bavoil P.M."/>
            <person name="Sachse K."/>
            <person name="Kahane S."/>
            <person name="Friedman M.G."/>
            <person name="Rattei T."/>
            <person name="Myers G.S."/>
            <person name="Horn M."/>
        </authorList>
    </citation>
    <scope>NUCLEOTIDE SEQUENCE [LARGE SCALE GENOMIC DNA]</scope>
    <source>
        <strain evidence="3">UV7</strain>
    </source>
</reference>
<dbReference type="Proteomes" id="UP000000495">
    <property type="component" value="Chromosome"/>
</dbReference>
<evidence type="ECO:0000313" key="2">
    <source>
        <dbReference type="EMBL" id="CCB86378.1"/>
    </source>
</evidence>
<dbReference type="eggNOG" id="ENOG50314JB">
    <property type="taxonomic scope" value="Bacteria"/>
</dbReference>
<accession>F8KZN2</accession>
<keyword evidence="1" id="KW-1133">Transmembrane helix</keyword>
<reference key="1">
    <citation type="journal article" date="2011" name="Mol. Biol. Evol.">
        <title>Unity in variety -- the pan-genome of the Chlamydiae.</title>
        <authorList>
            <person name="Collingro A."/>
            <person name="Tischler P."/>
            <person name="Weinmaier T."/>
            <person name="Penz T."/>
            <person name="Heinz E."/>
            <person name="Brunham R.C."/>
            <person name="Read T.D."/>
            <person name="Bavoil P.M."/>
            <person name="Sachse K."/>
            <person name="Kahane S."/>
            <person name="Friedman M.G."/>
            <person name="Rattei T."/>
            <person name="Myers G.S.A."/>
            <person name="Horn M."/>
        </authorList>
    </citation>
    <scope>NUCLEOTIDE SEQUENCE</scope>
    <source>
        <strain>UV7</strain>
    </source>
</reference>
<dbReference type="OrthoDB" id="21898at2"/>
<dbReference type="EMBL" id="FR872580">
    <property type="protein sequence ID" value="CCB86378.1"/>
    <property type="molecule type" value="Genomic_DNA"/>
</dbReference>
<dbReference type="Pfam" id="PF20589">
    <property type="entry name" value="DUF6790"/>
    <property type="match status" value="1"/>
</dbReference>
<proteinExistence type="predicted"/>
<name>F8KZN2_PARAV</name>
<dbReference type="RefSeq" id="WP_006340763.1">
    <property type="nucleotide sequence ID" value="NC_015702.1"/>
</dbReference>
<feature type="transmembrane region" description="Helical" evidence="1">
    <location>
        <begin position="132"/>
        <end position="153"/>
    </location>
</feature>
<sequence>MSIILILFAASFLGFFLHLALSKEERTLGEKAELFLLYQIVFNVGLISFLSFYGFIFLPELVAEKLGWPTCPFQHEMGNVNLAFGVLGILAIWLRGNFWTAIVIGVSIWLLGDAVGHVVDMVQNNNYAEGNVGIPLYTDIAIPVVLLIAFYFWKKYQPGTNQ</sequence>
<gene>
    <name evidence="2" type="ordered locus">PUV_14280</name>
</gene>
<dbReference type="KEGG" id="puv:PUV_14280"/>